<sequence length="46" mass="5065">MSGLSKLSVAKAKFTPLMAQTRLPLQSDEFLELNEQNKAVAKSTKN</sequence>
<protein>
    <submittedName>
        <fullName evidence="1">Uncharacterized protein</fullName>
    </submittedName>
</protein>
<evidence type="ECO:0000313" key="2">
    <source>
        <dbReference type="Proteomes" id="UP000010471"/>
    </source>
</evidence>
<proteinExistence type="predicted"/>
<organism evidence="1 2">
    <name type="scientific">Allocoleopsis franciscana PCC 7113</name>
    <dbReference type="NCBI Taxonomy" id="1173027"/>
    <lineage>
        <taxon>Bacteria</taxon>
        <taxon>Bacillati</taxon>
        <taxon>Cyanobacteriota</taxon>
        <taxon>Cyanophyceae</taxon>
        <taxon>Coleofasciculales</taxon>
        <taxon>Coleofasciculaceae</taxon>
        <taxon>Allocoleopsis</taxon>
        <taxon>Allocoleopsis franciscana</taxon>
    </lineage>
</organism>
<evidence type="ECO:0000313" key="1">
    <source>
        <dbReference type="EMBL" id="AFZ20644.1"/>
    </source>
</evidence>
<dbReference type="HOGENOM" id="CLU_3185858_0_0_3"/>
<gene>
    <name evidence="1" type="ORF">Mic7113_4983</name>
</gene>
<reference evidence="1 2" key="1">
    <citation type="submission" date="2012-06" db="EMBL/GenBank/DDBJ databases">
        <title>Finished chromosome of genome of Microcoleus sp. PCC 7113.</title>
        <authorList>
            <consortium name="US DOE Joint Genome Institute"/>
            <person name="Gugger M."/>
            <person name="Coursin T."/>
            <person name="Rippka R."/>
            <person name="Tandeau De Marsac N."/>
            <person name="Huntemann M."/>
            <person name="Wei C.-L."/>
            <person name="Han J."/>
            <person name="Detter J.C."/>
            <person name="Han C."/>
            <person name="Tapia R."/>
            <person name="Chen A."/>
            <person name="Kyrpides N."/>
            <person name="Mavromatis K."/>
            <person name="Markowitz V."/>
            <person name="Szeto E."/>
            <person name="Ivanova N."/>
            <person name="Pagani I."/>
            <person name="Pati A."/>
            <person name="Goodwin L."/>
            <person name="Nordberg H.P."/>
            <person name="Cantor M.N."/>
            <person name="Hua S.X."/>
            <person name="Woyke T."/>
            <person name="Kerfeld C.A."/>
        </authorList>
    </citation>
    <scope>NUCLEOTIDE SEQUENCE [LARGE SCALE GENOMIC DNA]</scope>
    <source>
        <strain evidence="1 2">PCC 7113</strain>
    </source>
</reference>
<dbReference type="EMBL" id="CP003630">
    <property type="protein sequence ID" value="AFZ20644.1"/>
    <property type="molecule type" value="Genomic_DNA"/>
</dbReference>
<dbReference type="KEGG" id="mic:Mic7113_4983"/>
<accession>K9WLJ7</accession>
<dbReference type="AlphaFoldDB" id="K9WLJ7"/>
<dbReference type="Proteomes" id="UP000010471">
    <property type="component" value="Chromosome"/>
</dbReference>
<keyword evidence="2" id="KW-1185">Reference proteome</keyword>
<name>K9WLJ7_9CYAN</name>